<keyword evidence="10" id="KW-0460">Magnesium</keyword>
<organism evidence="17 18">
    <name type="scientific">Gigaspora rosea</name>
    <dbReference type="NCBI Taxonomy" id="44941"/>
    <lineage>
        <taxon>Eukaryota</taxon>
        <taxon>Fungi</taxon>
        <taxon>Fungi incertae sedis</taxon>
        <taxon>Mucoromycota</taxon>
        <taxon>Glomeromycotina</taxon>
        <taxon>Glomeromycetes</taxon>
        <taxon>Diversisporales</taxon>
        <taxon>Gigasporaceae</taxon>
        <taxon>Gigaspora</taxon>
    </lineage>
</organism>
<dbReference type="AlphaFoldDB" id="A0A397W7N7"/>
<evidence type="ECO:0000256" key="10">
    <source>
        <dbReference type="ARBA" id="ARBA00022842"/>
    </source>
</evidence>
<keyword evidence="9" id="KW-1002">Plastid outer membrane</keyword>
<proteinExistence type="predicted"/>
<accession>A0A397W7N7</accession>
<evidence type="ECO:0000256" key="14">
    <source>
        <dbReference type="ARBA" id="ARBA00024013"/>
    </source>
</evidence>
<dbReference type="PANTHER" id="PTHR10903">
    <property type="entry name" value="GTPASE, IMAP FAMILY MEMBER-RELATED"/>
    <property type="match status" value="1"/>
</dbReference>
<evidence type="ECO:0000256" key="15">
    <source>
        <dbReference type="SAM" id="Phobius"/>
    </source>
</evidence>
<evidence type="ECO:0000256" key="6">
    <source>
        <dbReference type="ARBA" id="ARBA00022692"/>
    </source>
</evidence>
<dbReference type="Pfam" id="PF01926">
    <property type="entry name" value="MMR_HSR1"/>
    <property type="match status" value="1"/>
</dbReference>
<dbReference type="Proteomes" id="UP000266673">
    <property type="component" value="Unassembled WGS sequence"/>
</dbReference>
<dbReference type="GO" id="GO:0046872">
    <property type="term" value="F:metal ion binding"/>
    <property type="evidence" value="ECO:0007669"/>
    <property type="project" value="UniProtKB-KW"/>
</dbReference>
<evidence type="ECO:0000256" key="4">
    <source>
        <dbReference type="ARBA" id="ARBA00022528"/>
    </source>
</evidence>
<dbReference type="GO" id="GO:0016020">
    <property type="term" value="C:membrane"/>
    <property type="evidence" value="ECO:0007669"/>
    <property type="project" value="UniProtKB-SubCell"/>
</dbReference>
<evidence type="ECO:0000256" key="8">
    <source>
        <dbReference type="ARBA" id="ARBA00022801"/>
    </source>
</evidence>
<dbReference type="InterPro" id="IPR006073">
    <property type="entry name" value="GTP-bd"/>
</dbReference>
<evidence type="ECO:0000313" key="18">
    <source>
        <dbReference type="Proteomes" id="UP000266673"/>
    </source>
</evidence>
<keyword evidence="5" id="KW-0934">Plastid</keyword>
<keyword evidence="12 15" id="KW-1133">Transmembrane helix</keyword>
<evidence type="ECO:0000256" key="3">
    <source>
        <dbReference type="ARBA" id="ARBA00022448"/>
    </source>
</evidence>
<evidence type="ECO:0000313" key="17">
    <source>
        <dbReference type="EMBL" id="RIB29339.1"/>
    </source>
</evidence>
<reference evidence="17 18" key="1">
    <citation type="submission" date="2018-06" db="EMBL/GenBank/DDBJ databases">
        <title>Comparative genomics reveals the genomic features of Rhizophagus irregularis, R. cerebriforme, R. diaphanum and Gigaspora rosea, and their symbiotic lifestyle signature.</title>
        <authorList>
            <person name="Morin E."/>
            <person name="San Clemente H."/>
            <person name="Chen E.C.H."/>
            <person name="De La Providencia I."/>
            <person name="Hainaut M."/>
            <person name="Kuo A."/>
            <person name="Kohler A."/>
            <person name="Murat C."/>
            <person name="Tang N."/>
            <person name="Roy S."/>
            <person name="Loubradou J."/>
            <person name="Henrissat B."/>
            <person name="Grigoriev I.V."/>
            <person name="Corradi N."/>
            <person name="Roux C."/>
            <person name="Martin F.M."/>
        </authorList>
    </citation>
    <scope>NUCLEOTIDE SEQUENCE [LARGE SCALE GENOMIC DNA]</scope>
    <source>
        <strain evidence="17 18">DAOM 194757</strain>
    </source>
</reference>
<dbReference type="GO" id="GO:0005525">
    <property type="term" value="F:GTP binding"/>
    <property type="evidence" value="ECO:0007669"/>
    <property type="project" value="InterPro"/>
</dbReference>
<dbReference type="OrthoDB" id="8954335at2759"/>
<keyword evidence="3" id="KW-0813">Transport</keyword>
<dbReference type="PROSITE" id="PS51257">
    <property type="entry name" value="PROKAR_LIPOPROTEIN"/>
    <property type="match status" value="1"/>
</dbReference>
<evidence type="ECO:0000256" key="7">
    <source>
        <dbReference type="ARBA" id="ARBA00022723"/>
    </source>
</evidence>
<keyword evidence="7" id="KW-0479">Metal-binding</keyword>
<dbReference type="GO" id="GO:0015031">
    <property type="term" value="P:protein transport"/>
    <property type="evidence" value="ECO:0007669"/>
    <property type="project" value="UniProtKB-KW"/>
</dbReference>
<comment type="subcellular location">
    <subcellularLocation>
        <location evidence="2">Membrane</location>
        <topology evidence="2">Single-pass membrane protein</topology>
    </subcellularLocation>
    <subcellularLocation>
        <location evidence="14">Plastid</location>
        <location evidence="14">Chloroplast outer membrane</location>
    </subcellularLocation>
</comment>
<evidence type="ECO:0000259" key="16">
    <source>
        <dbReference type="Pfam" id="PF01926"/>
    </source>
</evidence>
<evidence type="ECO:0000256" key="2">
    <source>
        <dbReference type="ARBA" id="ARBA00004167"/>
    </source>
</evidence>
<keyword evidence="11" id="KW-0653">Protein transport</keyword>
<sequence length="288" mass="32581">MYDRCVLGAVASAVGIGCIALIGVFYLLMGIGFSISFLFEVYRTQHKVTISNQKKDKKDVQSIILVGRTGAGKSTLANVLSNDDKFAEIPGSASGTKDIQISEVFEWNGKKYRVIDTVGIGDTAELSNEKKISLFWDLFEIIRYYNIKQVFFVYKDRFENHQVEALRKVNKLLKLCGSIFNYNHIVLVSTNFPMFEDDDSCDQDSKRLLGDSRNKNIVEIIRNCKLIHVDNPSLDSPYYKEAAILSRESSREKLLNYLDSIASIENIGTEKTLNSANIEEKDIYTCFS</sequence>
<comment type="cofactor">
    <cofactor evidence="1">
        <name>Mg(2+)</name>
        <dbReference type="ChEBI" id="CHEBI:18420"/>
    </cofactor>
</comment>
<keyword evidence="13 15" id="KW-0472">Membrane</keyword>
<keyword evidence="18" id="KW-1185">Reference proteome</keyword>
<name>A0A397W7N7_9GLOM</name>
<comment type="caution">
    <text evidence="17">The sequence shown here is derived from an EMBL/GenBank/DDBJ whole genome shotgun (WGS) entry which is preliminary data.</text>
</comment>
<dbReference type="PANTHER" id="PTHR10903:SF135">
    <property type="entry name" value="TRANSLOCASE OF CHLOROPLAST 120, CHLOROPLASTIC-RELATED"/>
    <property type="match status" value="1"/>
</dbReference>
<evidence type="ECO:0000256" key="1">
    <source>
        <dbReference type="ARBA" id="ARBA00001946"/>
    </source>
</evidence>
<dbReference type="SUPFAM" id="SSF52540">
    <property type="entry name" value="P-loop containing nucleoside triphosphate hydrolases"/>
    <property type="match status" value="1"/>
</dbReference>
<dbReference type="InterPro" id="IPR027417">
    <property type="entry name" value="P-loop_NTPase"/>
</dbReference>
<dbReference type="InterPro" id="IPR045058">
    <property type="entry name" value="GIMA/IAN/Toc"/>
</dbReference>
<protein>
    <submittedName>
        <fullName evidence="17">P-loop containing nucleoside triphosphate hydrolase protein</fullName>
    </submittedName>
</protein>
<keyword evidence="8 17" id="KW-0378">Hydrolase</keyword>
<gene>
    <name evidence="17" type="ORF">C2G38_2056940</name>
</gene>
<dbReference type="Gene3D" id="3.40.50.300">
    <property type="entry name" value="P-loop containing nucleotide triphosphate hydrolases"/>
    <property type="match status" value="1"/>
</dbReference>
<evidence type="ECO:0000256" key="5">
    <source>
        <dbReference type="ARBA" id="ARBA00022640"/>
    </source>
</evidence>
<dbReference type="EMBL" id="QKWP01000040">
    <property type="protein sequence ID" value="RIB29339.1"/>
    <property type="molecule type" value="Genomic_DNA"/>
</dbReference>
<keyword evidence="4" id="KW-0150">Chloroplast</keyword>
<feature type="transmembrane region" description="Helical" evidence="15">
    <location>
        <begin position="6"/>
        <end position="39"/>
    </location>
</feature>
<evidence type="ECO:0000256" key="9">
    <source>
        <dbReference type="ARBA" id="ARBA00022805"/>
    </source>
</evidence>
<evidence type="ECO:0000256" key="11">
    <source>
        <dbReference type="ARBA" id="ARBA00022927"/>
    </source>
</evidence>
<evidence type="ECO:0000256" key="12">
    <source>
        <dbReference type="ARBA" id="ARBA00022989"/>
    </source>
</evidence>
<feature type="domain" description="G" evidence="16">
    <location>
        <begin position="63"/>
        <end position="159"/>
    </location>
</feature>
<dbReference type="GO" id="GO:0016787">
    <property type="term" value="F:hydrolase activity"/>
    <property type="evidence" value="ECO:0007669"/>
    <property type="project" value="UniProtKB-KW"/>
</dbReference>
<evidence type="ECO:0000256" key="13">
    <source>
        <dbReference type="ARBA" id="ARBA00023136"/>
    </source>
</evidence>
<keyword evidence="6 15" id="KW-0812">Transmembrane</keyword>